<dbReference type="InterPro" id="IPR011009">
    <property type="entry name" value="Kinase-like_dom_sf"/>
</dbReference>
<organism evidence="2 3">
    <name type="scientific">Streptosporangium vulgare</name>
    <dbReference type="NCBI Taxonomy" id="46190"/>
    <lineage>
        <taxon>Bacteria</taxon>
        <taxon>Bacillati</taxon>
        <taxon>Actinomycetota</taxon>
        <taxon>Actinomycetes</taxon>
        <taxon>Streptosporangiales</taxon>
        <taxon>Streptosporangiaceae</taxon>
        <taxon>Streptosporangium</taxon>
    </lineage>
</organism>
<dbReference type="SUPFAM" id="SSF56112">
    <property type="entry name" value="Protein kinase-like (PK-like)"/>
    <property type="match status" value="1"/>
</dbReference>
<evidence type="ECO:0000259" key="1">
    <source>
        <dbReference type="Pfam" id="PF01636"/>
    </source>
</evidence>
<dbReference type="Proteomes" id="UP001589610">
    <property type="component" value="Unassembled WGS sequence"/>
</dbReference>
<reference evidence="2 3" key="1">
    <citation type="submission" date="2024-09" db="EMBL/GenBank/DDBJ databases">
        <authorList>
            <person name="Sun Q."/>
            <person name="Mori K."/>
        </authorList>
    </citation>
    <scope>NUCLEOTIDE SEQUENCE [LARGE SCALE GENOMIC DNA]</scope>
    <source>
        <strain evidence="2 3">JCM 3028</strain>
    </source>
</reference>
<gene>
    <name evidence="2" type="ORF">ACFFRH_37440</name>
</gene>
<accession>A0ABV5TPY2</accession>
<comment type="caution">
    <text evidence="2">The sequence shown here is derived from an EMBL/GenBank/DDBJ whole genome shotgun (WGS) entry which is preliminary data.</text>
</comment>
<proteinExistence type="predicted"/>
<protein>
    <submittedName>
        <fullName evidence="2">Phosphotransferase family protein</fullName>
    </submittedName>
</protein>
<name>A0ABV5TPY2_9ACTN</name>
<keyword evidence="3" id="KW-1185">Reference proteome</keyword>
<feature type="domain" description="Aminoglycoside phosphotransferase" evidence="1">
    <location>
        <begin position="50"/>
        <end position="247"/>
    </location>
</feature>
<dbReference type="RefSeq" id="WP_344747108.1">
    <property type="nucleotide sequence ID" value="NZ_BAAAWW010000117.1"/>
</dbReference>
<sequence length="297" mass="31235">MRGAPIRPRRRQWVDLPEPARAAVEEQTGPVVGIRSAEVGLTSGLAASITTAEGAVFFVKAAPAAAPVAAHLLRERTANRALPAGIPAPRLLWAADVAGWHLLVFEHAPGHEADLAPGSPDISAVVDAVAALSVPCPWAEAPSATVKVTALLRHAEELLEDSPAEYGRYGPLVKALDLDELDGPTLLHADLHAGNLLVDGGRCQVVDWSMACRGAAWVDVALLVPRLVDAGHTPADAEDIAARVPAWSSAPPDVVTALAATRTLFATRMADVGPAHLRGKRLRTAAACRAWVEYRTN</sequence>
<dbReference type="EMBL" id="JBHMBS010000031">
    <property type="protein sequence ID" value="MFB9681194.1"/>
    <property type="molecule type" value="Genomic_DNA"/>
</dbReference>
<dbReference type="InterPro" id="IPR002575">
    <property type="entry name" value="Aminoglycoside_PTrfase"/>
</dbReference>
<dbReference type="Pfam" id="PF01636">
    <property type="entry name" value="APH"/>
    <property type="match status" value="1"/>
</dbReference>
<evidence type="ECO:0000313" key="3">
    <source>
        <dbReference type="Proteomes" id="UP001589610"/>
    </source>
</evidence>
<evidence type="ECO:0000313" key="2">
    <source>
        <dbReference type="EMBL" id="MFB9681194.1"/>
    </source>
</evidence>
<dbReference type="Gene3D" id="3.90.1200.10">
    <property type="match status" value="1"/>
</dbReference>